<proteinExistence type="predicted"/>
<evidence type="ECO:0000256" key="1">
    <source>
        <dbReference type="ARBA" id="ARBA00022614"/>
    </source>
</evidence>
<organism evidence="5">
    <name type="scientific">Capitella teleta</name>
    <name type="common">Polychaete worm</name>
    <dbReference type="NCBI Taxonomy" id="283909"/>
    <lineage>
        <taxon>Eukaryota</taxon>
        <taxon>Metazoa</taxon>
        <taxon>Spiralia</taxon>
        <taxon>Lophotrochozoa</taxon>
        <taxon>Annelida</taxon>
        <taxon>Polychaeta</taxon>
        <taxon>Sedentaria</taxon>
        <taxon>Scolecida</taxon>
        <taxon>Capitellidae</taxon>
        <taxon>Capitella</taxon>
    </lineage>
</organism>
<feature type="signal peptide" evidence="4">
    <location>
        <begin position="1"/>
        <end position="18"/>
    </location>
</feature>
<dbReference type="Proteomes" id="UP000014760">
    <property type="component" value="Unassembled WGS sequence"/>
</dbReference>
<dbReference type="HOGENOM" id="CLU_074440_1_0_1"/>
<dbReference type="STRING" id="283909.R7TTT4"/>
<dbReference type="SUPFAM" id="SSF52058">
    <property type="entry name" value="L domain-like"/>
    <property type="match status" value="1"/>
</dbReference>
<dbReference type="SMART" id="SM00369">
    <property type="entry name" value="LRR_TYP"/>
    <property type="match status" value="2"/>
</dbReference>
<evidence type="ECO:0000313" key="6">
    <source>
        <dbReference type="EnsemblMetazoa" id="CapteP205368"/>
    </source>
</evidence>
<dbReference type="EMBL" id="KB309292">
    <property type="protein sequence ID" value="ELT94866.1"/>
    <property type="molecule type" value="Genomic_DNA"/>
</dbReference>
<reference evidence="7" key="1">
    <citation type="submission" date="2012-12" db="EMBL/GenBank/DDBJ databases">
        <authorList>
            <person name="Hellsten U."/>
            <person name="Grimwood J."/>
            <person name="Chapman J.A."/>
            <person name="Shapiro H."/>
            <person name="Aerts A."/>
            <person name="Otillar R.P."/>
            <person name="Terry A.Y."/>
            <person name="Boore J.L."/>
            <person name="Simakov O."/>
            <person name="Marletaz F."/>
            <person name="Cho S.-J."/>
            <person name="Edsinger-Gonzales E."/>
            <person name="Havlak P."/>
            <person name="Kuo D.-H."/>
            <person name="Larsson T."/>
            <person name="Lv J."/>
            <person name="Arendt D."/>
            <person name="Savage R."/>
            <person name="Osoegawa K."/>
            <person name="de Jong P."/>
            <person name="Lindberg D.R."/>
            <person name="Seaver E.C."/>
            <person name="Weisblat D.A."/>
            <person name="Putnam N.H."/>
            <person name="Grigoriev I.V."/>
            <person name="Rokhsar D.S."/>
        </authorList>
    </citation>
    <scope>NUCLEOTIDE SEQUENCE</scope>
    <source>
        <strain evidence="7">I ESC-2004</strain>
    </source>
</reference>
<evidence type="ECO:0000313" key="5">
    <source>
        <dbReference type="EMBL" id="ELT94866.1"/>
    </source>
</evidence>
<sequence length="231" mass="26532">MLCLWIALCCGSVPSTLSEELADFTNQSLLEVPKNISAETTHLDLGYTNIQILRKDGLAHLPNLQHLFVQHTPLRIIEKHAFKGTQLTRIVFSSNQLKVFPYLLDISETLKTFRLIKNGLRVIKEEHLLGLNKLEKLYLSDNHIYRIPDIKTLLPSLVHFDFASMQIECCDKLLPLKAFTNETLDVTKRPCSYPPELKPEIWWSIATDAVNKPCPESRRTLNLCAKHFIER</sequence>
<dbReference type="AlphaFoldDB" id="R7TTT4"/>
<feature type="chain" id="PRO_5008787363" description="LRRCT domain-containing protein" evidence="4">
    <location>
        <begin position="19"/>
        <end position="231"/>
    </location>
</feature>
<dbReference type="InterPro" id="IPR050541">
    <property type="entry name" value="LRR_TM_domain-containing"/>
</dbReference>
<evidence type="ECO:0000256" key="2">
    <source>
        <dbReference type="ARBA" id="ARBA00022729"/>
    </source>
</evidence>
<dbReference type="PANTHER" id="PTHR24369:SF210">
    <property type="entry name" value="CHAOPTIN-RELATED"/>
    <property type="match status" value="1"/>
</dbReference>
<dbReference type="EnsemblMetazoa" id="CapteT205368">
    <property type="protein sequence ID" value="CapteP205368"/>
    <property type="gene ID" value="CapteG205368"/>
</dbReference>
<keyword evidence="1" id="KW-0433">Leucine-rich repeat</keyword>
<keyword evidence="2 4" id="KW-0732">Signal</keyword>
<keyword evidence="3" id="KW-0677">Repeat</keyword>
<dbReference type="GO" id="GO:0005886">
    <property type="term" value="C:plasma membrane"/>
    <property type="evidence" value="ECO:0007669"/>
    <property type="project" value="TreeGrafter"/>
</dbReference>
<dbReference type="InterPro" id="IPR032675">
    <property type="entry name" value="LRR_dom_sf"/>
</dbReference>
<evidence type="ECO:0000256" key="4">
    <source>
        <dbReference type="SAM" id="SignalP"/>
    </source>
</evidence>
<dbReference type="InterPro" id="IPR003591">
    <property type="entry name" value="Leu-rich_rpt_typical-subtyp"/>
</dbReference>
<gene>
    <name evidence="5" type="ORF">CAPTEDRAFT_205368</name>
</gene>
<dbReference type="PANTHER" id="PTHR24369">
    <property type="entry name" value="ANTIGEN BSP, PUTATIVE-RELATED"/>
    <property type="match status" value="1"/>
</dbReference>
<evidence type="ECO:0000313" key="7">
    <source>
        <dbReference type="Proteomes" id="UP000014760"/>
    </source>
</evidence>
<keyword evidence="7" id="KW-1185">Reference proteome</keyword>
<evidence type="ECO:0000256" key="3">
    <source>
        <dbReference type="ARBA" id="ARBA00022737"/>
    </source>
</evidence>
<dbReference type="InterPro" id="IPR001611">
    <property type="entry name" value="Leu-rich_rpt"/>
</dbReference>
<protein>
    <recommendedName>
        <fullName evidence="8">LRRCT domain-containing protein</fullName>
    </recommendedName>
</protein>
<evidence type="ECO:0008006" key="8">
    <source>
        <dbReference type="Google" id="ProtNLM"/>
    </source>
</evidence>
<reference evidence="5 7" key="2">
    <citation type="journal article" date="2013" name="Nature">
        <title>Insights into bilaterian evolution from three spiralian genomes.</title>
        <authorList>
            <person name="Simakov O."/>
            <person name="Marletaz F."/>
            <person name="Cho S.J."/>
            <person name="Edsinger-Gonzales E."/>
            <person name="Havlak P."/>
            <person name="Hellsten U."/>
            <person name="Kuo D.H."/>
            <person name="Larsson T."/>
            <person name="Lv J."/>
            <person name="Arendt D."/>
            <person name="Savage R."/>
            <person name="Osoegawa K."/>
            <person name="de Jong P."/>
            <person name="Grimwood J."/>
            <person name="Chapman J.A."/>
            <person name="Shapiro H."/>
            <person name="Aerts A."/>
            <person name="Otillar R.P."/>
            <person name="Terry A.Y."/>
            <person name="Boore J.L."/>
            <person name="Grigoriev I.V."/>
            <person name="Lindberg D.R."/>
            <person name="Seaver E.C."/>
            <person name="Weisblat D.A."/>
            <person name="Putnam N.H."/>
            <person name="Rokhsar D.S."/>
        </authorList>
    </citation>
    <scope>NUCLEOTIDE SEQUENCE</scope>
    <source>
        <strain evidence="5 7">I ESC-2004</strain>
    </source>
</reference>
<dbReference type="Pfam" id="PF00560">
    <property type="entry name" value="LRR_1"/>
    <property type="match status" value="1"/>
</dbReference>
<dbReference type="PROSITE" id="PS51450">
    <property type="entry name" value="LRR"/>
    <property type="match status" value="1"/>
</dbReference>
<dbReference type="Gene3D" id="3.80.10.10">
    <property type="entry name" value="Ribonuclease Inhibitor"/>
    <property type="match status" value="1"/>
</dbReference>
<dbReference type="OrthoDB" id="8400687at2759"/>
<accession>R7TTT4</accession>
<reference evidence="6" key="3">
    <citation type="submission" date="2015-06" db="UniProtKB">
        <authorList>
            <consortium name="EnsemblMetazoa"/>
        </authorList>
    </citation>
    <scope>IDENTIFICATION</scope>
</reference>
<dbReference type="EMBL" id="AMQN01002469">
    <property type="status" value="NOT_ANNOTATED_CDS"/>
    <property type="molecule type" value="Genomic_DNA"/>
</dbReference>
<name>R7TTT4_CAPTE</name>